<keyword evidence="2" id="KW-1185">Reference proteome</keyword>
<dbReference type="EMBL" id="JBHFNS010000058">
    <property type="protein sequence ID" value="MFB2936546.1"/>
    <property type="molecule type" value="Genomic_DNA"/>
</dbReference>
<comment type="caution">
    <text evidence="1">The sequence shown here is derived from an EMBL/GenBank/DDBJ whole genome shotgun (WGS) entry which is preliminary data.</text>
</comment>
<proteinExistence type="predicted"/>
<evidence type="ECO:0000313" key="2">
    <source>
        <dbReference type="Proteomes" id="UP001576776"/>
    </source>
</evidence>
<reference evidence="1 2" key="1">
    <citation type="submission" date="2024-09" db="EMBL/GenBank/DDBJ databases">
        <title>Floridaenema gen nov. (Aerosakkonemataceae, Aerosakkonematales ord. nov., Cyanobacteria) from benthic tropical and subtropical fresh waters, with the description of four new species.</title>
        <authorList>
            <person name="Moretto J.A."/>
            <person name="Berthold D.E."/>
            <person name="Lefler F.W."/>
            <person name="Huang I.-S."/>
            <person name="Laughinghouse H. IV."/>
        </authorList>
    </citation>
    <scope>NUCLEOTIDE SEQUENCE [LARGE SCALE GENOMIC DNA]</scope>
    <source>
        <strain evidence="1 2">BLCC-F154</strain>
    </source>
</reference>
<protein>
    <submittedName>
        <fullName evidence="1">Uncharacterized protein</fullName>
    </submittedName>
</protein>
<accession>A0ABV4YCK1</accession>
<gene>
    <name evidence="1" type="ORF">ACE1B6_14950</name>
</gene>
<name>A0ABV4YCK1_9CYAN</name>
<sequence>MAIIALRAWYLQKYEPLKELEKRPHDLRLSKNSLLKSGLRADFLEDSQEVKRSPWFERYLDGETVEFYIEGSGGYAIANIDLCSHEIYFTKQSVMADLEPTIFLCYQKEYALASEALREGLQNTVEKLNERSRLTLKLVESQRPTDSPLRLSEIVMRKIRKSLLFIADSTPITRWEGEGKTPAQLIPSPKVCLELGYALQSKRSEQILLVEMEREQMKGQFPFDLPKYQRLWFKDAEELNQMLPSAIEAQLGRYNLFS</sequence>
<dbReference type="RefSeq" id="WP_413258040.1">
    <property type="nucleotide sequence ID" value="NZ_JBHFNS010000058.1"/>
</dbReference>
<dbReference type="Proteomes" id="UP001576776">
    <property type="component" value="Unassembled WGS sequence"/>
</dbReference>
<organism evidence="1 2">
    <name type="scientific">Floridaenema fluviatile BLCC-F154</name>
    <dbReference type="NCBI Taxonomy" id="3153640"/>
    <lineage>
        <taxon>Bacteria</taxon>
        <taxon>Bacillati</taxon>
        <taxon>Cyanobacteriota</taxon>
        <taxon>Cyanophyceae</taxon>
        <taxon>Oscillatoriophycideae</taxon>
        <taxon>Aerosakkonematales</taxon>
        <taxon>Aerosakkonemataceae</taxon>
        <taxon>Floridanema</taxon>
        <taxon>Floridanema fluviatile</taxon>
    </lineage>
</organism>
<evidence type="ECO:0000313" key="1">
    <source>
        <dbReference type="EMBL" id="MFB2936546.1"/>
    </source>
</evidence>